<organism evidence="2">
    <name type="scientific">Eremomyces bilateralis CBS 781.70</name>
    <dbReference type="NCBI Taxonomy" id="1392243"/>
    <lineage>
        <taxon>Eukaryota</taxon>
        <taxon>Fungi</taxon>
        <taxon>Dikarya</taxon>
        <taxon>Ascomycota</taxon>
        <taxon>Pezizomycotina</taxon>
        <taxon>Dothideomycetes</taxon>
        <taxon>Dothideomycetes incertae sedis</taxon>
        <taxon>Eremomycetales</taxon>
        <taxon>Eremomycetaceae</taxon>
        <taxon>Eremomyces</taxon>
    </lineage>
</organism>
<dbReference type="Pfam" id="PF12824">
    <property type="entry name" value="MRP-L20"/>
    <property type="match status" value="1"/>
</dbReference>
<reference evidence="4" key="2">
    <citation type="submission" date="2020-04" db="EMBL/GenBank/DDBJ databases">
        <authorList>
            <consortium name="NCBI Genome Project"/>
        </authorList>
    </citation>
    <scope>NUCLEOTIDE SEQUENCE</scope>
    <source>
        <strain evidence="4">CBS 781.70</strain>
    </source>
</reference>
<accession>A0A6G1G7D2</accession>
<dbReference type="PANTHER" id="PTHR28266:SF1">
    <property type="entry name" value="LARGE RIBOSOMAL SUBUNIT PROTEIN ML58"/>
    <property type="match status" value="1"/>
</dbReference>
<dbReference type="RefSeq" id="XP_033535431.1">
    <property type="nucleotide sequence ID" value="XM_033679172.1"/>
</dbReference>
<dbReference type="EMBL" id="ML975154">
    <property type="protein sequence ID" value="KAF1813800.1"/>
    <property type="molecule type" value="Genomic_DNA"/>
</dbReference>
<sequence>MAQSMSIRPSRSSLQSFFSSISSRPSIRSSQCQFSLQQIRQESTRKRLKRKLKIAPSPAFTSSTEQYDHILFAPPSSAPNIYHTPLKFLPAHDPRRHMLSSMSSAPASITPTGTPLTVDAPNSLMTALKSVSLKTPTQTISHSESETALGPVIGPTGRKGYHLTEQDINEIRRLRLSDPKTWTVAKISQKFKCTEFFVRIVARNREAGKEHMRQMEEVQKGWGTKRREAREDRYRRQVLWGRG</sequence>
<reference evidence="2 4" key="1">
    <citation type="submission" date="2020-01" db="EMBL/GenBank/DDBJ databases">
        <authorList>
            <consortium name="DOE Joint Genome Institute"/>
            <person name="Haridas S."/>
            <person name="Albert R."/>
            <person name="Binder M."/>
            <person name="Bloem J."/>
            <person name="Labutti K."/>
            <person name="Salamov A."/>
            <person name="Andreopoulos B."/>
            <person name="Baker S.E."/>
            <person name="Barry K."/>
            <person name="Bills G."/>
            <person name="Bluhm B.H."/>
            <person name="Cannon C."/>
            <person name="Castanera R."/>
            <person name="Culley D.E."/>
            <person name="Daum C."/>
            <person name="Ezra D."/>
            <person name="Gonzalez J.B."/>
            <person name="Henrissat B."/>
            <person name="Kuo A."/>
            <person name="Liang C."/>
            <person name="Lipzen A."/>
            <person name="Lutzoni F."/>
            <person name="Magnuson J."/>
            <person name="Mondo S."/>
            <person name="Nolan M."/>
            <person name="Ohm R."/>
            <person name="Pangilinan J."/>
            <person name="Park H.-J."/>
            <person name="Ramirez L."/>
            <person name="Alfaro M."/>
            <person name="Sun H."/>
            <person name="Tritt A."/>
            <person name="Yoshinaga Y."/>
            <person name="Zwiers L.-H."/>
            <person name="Turgeon B.G."/>
            <person name="Goodwin S.B."/>
            <person name="Spatafora J.W."/>
            <person name="Crous P.W."/>
            <person name="Grigoriev I.V."/>
        </authorList>
    </citation>
    <scope>NUCLEOTIDE SEQUENCE</scope>
    <source>
        <strain evidence="2 4">CBS 781.70</strain>
    </source>
</reference>
<feature type="region of interest" description="Disordered" evidence="1">
    <location>
        <begin position="136"/>
        <end position="160"/>
    </location>
</feature>
<dbReference type="GO" id="GO:0005762">
    <property type="term" value="C:mitochondrial large ribosomal subunit"/>
    <property type="evidence" value="ECO:0007669"/>
    <property type="project" value="TreeGrafter"/>
</dbReference>
<dbReference type="AlphaFoldDB" id="A0A6G1G7D2"/>
<evidence type="ECO:0008006" key="5">
    <source>
        <dbReference type="Google" id="ProtNLM"/>
    </source>
</evidence>
<keyword evidence="3" id="KW-1185">Reference proteome</keyword>
<dbReference type="OrthoDB" id="6021263at2759"/>
<evidence type="ECO:0000313" key="3">
    <source>
        <dbReference type="Proteomes" id="UP000504638"/>
    </source>
</evidence>
<dbReference type="GeneID" id="54419742"/>
<evidence type="ECO:0000313" key="4">
    <source>
        <dbReference type="RefSeq" id="XP_033535431.1"/>
    </source>
</evidence>
<evidence type="ECO:0000256" key="1">
    <source>
        <dbReference type="SAM" id="MobiDB-lite"/>
    </source>
</evidence>
<dbReference type="PANTHER" id="PTHR28266">
    <property type="entry name" value="54S RIBOSOMAL PROTEIN L20, MITOCHONDRIAL"/>
    <property type="match status" value="1"/>
</dbReference>
<evidence type="ECO:0000313" key="2">
    <source>
        <dbReference type="EMBL" id="KAF1813800.1"/>
    </source>
</evidence>
<dbReference type="InterPro" id="IPR024388">
    <property type="entry name" value="Ribosomal_mL58"/>
</dbReference>
<name>A0A6G1G7D2_9PEZI</name>
<dbReference type="GO" id="GO:0003735">
    <property type="term" value="F:structural constituent of ribosome"/>
    <property type="evidence" value="ECO:0007669"/>
    <property type="project" value="TreeGrafter"/>
</dbReference>
<reference evidence="4" key="3">
    <citation type="submission" date="2025-04" db="UniProtKB">
        <authorList>
            <consortium name="RefSeq"/>
        </authorList>
    </citation>
    <scope>IDENTIFICATION</scope>
    <source>
        <strain evidence="4">CBS 781.70</strain>
    </source>
</reference>
<proteinExistence type="predicted"/>
<dbReference type="Proteomes" id="UP000504638">
    <property type="component" value="Unplaced"/>
</dbReference>
<gene>
    <name evidence="2 4" type="ORF">P152DRAFT_457169</name>
</gene>
<protein>
    <recommendedName>
        <fullName evidence="5">60S ribosomal protein L20</fullName>
    </recommendedName>
</protein>